<dbReference type="AlphaFoldDB" id="A0A645AEA0"/>
<sequence>MSARRTTVPDYPVAQRRSGSGRNEQEGRRSHAEVHEPEDVLGPVPGQRRAVQHNVAGDGADRVAGGAMGSLHGGRVAPGPHRLDLAGPRGNRPARHQRLGLAVPGQEEVSCRTA</sequence>
<name>A0A645AEA0_9ZZZZ</name>
<feature type="region of interest" description="Disordered" evidence="1">
    <location>
        <begin position="1"/>
        <end position="95"/>
    </location>
</feature>
<evidence type="ECO:0000256" key="1">
    <source>
        <dbReference type="SAM" id="MobiDB-lite"/>
    </source>
</evidence>
<evidence type="ECO:0000313" key="2">
    <source>
        <dbReference type="EMBL" id="MPM49163.1"/>
    </source>
</evidence>
<accession>A0A645AEA0</accession>
<protein>
    <submittedName>
        <fullName evidence="2">Uncharacterized protein</fullName>
    </submittedName>
</protein>
<dbReference type="EMBL" id="VSSQ01012404">
    <property type="protein sequence ID" value="MPM49163.1"/>
    <property type="molecule type" value="Genomic_DNA"/>
</dbReference>
<comment type="caution">
    <text evidence="2">The sequence shown here is derived from an EMBL/GenBank/DDBJ whole genome shotgun (WGS) entry which is preliminary data.</text>
</comment>
<feature type="compositionally biased region" description="Basic and acidic residues" evidence="1">
    <location>
        <begin position="23"/>
        <end position="38"/>
    </location>
</feature>
<feature type="compositionally biased region" description="Low complexity" evidence="1">
    <location>
        <begin position="55"/>
        <end position="65"/>
    </location>
</feature>
<organism evidence="2">
    <name type="scientific">bioreactor metagenome</name>
    <dbReference type="NCBI Taxonomy" id="1076179"/>
    <lineage>
        <taxon>unclassified sequences</taxon>
        <taxon>metagenomes</taxon>
        <taxon>ecological metagenomes</taxon>
    </lineage>
</organism>
<reference evidence="2" key="1">
    <citation type="submission" date="2019-08" db="EMBL/GenBank/DDBJ databases">
        <authorList>
            <person name="Kucharzyk K."/>
            <person name="Murdoch R.W."/>
            <person name="Higgins S."/>
            <person name="Loffler F."/>
        </authorList>
    </citation>
    <scope>NUCLEOTIDE SEQUENCE</scope>
</reference>
<proteinExistence type="predicted"/>
<gene>
    <name evidence="2" type="ORF">SDC9_95891</name>
</gene>